<accession>A0A1I8IQI3</accession>
<name>A0A1I8IQI3_9PLAT</name>
<dbReference type="WBParaSite" id="maker-uti_cns_0016209-snap-gene-0.2-mRNA-1">
    <property type="protein sequence ID" value="maker-uti_cns_0016209-snap-gene-0.2-mRNA-1"/>
    <property type="gene ID" value="maker-uti_cns_0016209-snap-gene-0.2"/>
</dbReference>
<evidence type="ECO:0000313" key="3">
    <source>
        <dbReference type="WBParaSite" id="maker-uti_cns_0016209-snap-gene-0.2-mRNA-1"/>
    </source>
</evidence>
<organism evidence="1 2">
    <name type="scientific">Macrostomum lignano</name>
    <dbReference type="NCBI Taxonomy" id="282301"/>
    <lineage>
        <taxon>Eukaryota</taxon>
        <taxon>Metazoa</taxon>
        <taxon>Spiralia</taxon>
        <taxon>Lophotrochozoa</taxon>
        <taxon>Platyhelminthes</taxon>
        <taxon>Rhabditophora</taxon>
        <taxon>Macrostomorpha</taxon>
        <taxon>Macrostomida</taxon>
        <taxon>Macrostomidae</taxon>
        <taxon>Macrostomum</taxon>
    </lineage>
</organism>
<protein>
    <submittedName>
        <fullName evidence="2 3">Uncharacterized protein</fullName>
    </submittedName>
</protein>
<dbReference type="Proteomes" id="UP000095280">
    <property type="component" value="Unplaced"/>
</dbReference>
<evidence type="ECO:0000313" key="1">
    <source>
        <dbReference type="Proteomes" id="UP000095280"/>
    </source>
</evidence>
<evidence type="ECO:0000313" key="2">
    <source>
        <dbReference type="WBParaSite" id="maker-uti_cns_0014740-snap-gene-0.2-mRNA-1"/>
    </source>
</evidence>
<proteinExistence type="predicted"/>
<dbReference type="WBParaSite" id="maker-uti_cns_0014740-snap-gene-0.2-mRNA-1">
    <property type="protein sequence ID" value="maker-uti_cns_0014740-snap-gene-0.2-mRNA-1"/>
    <property type="gene ID" value="maker-uti_cns_0014740-snap-gene-0.2"/>
</dbReference>
<reference evidence="2 3" key="1">
    <citation type="submission" date="2016-11" db="UniProtKB">
        <authorList>
            <consortium name="WormBaseParasite"/>
        </authorList>
    </citation>
    <scope>IDENTIFICATION</scope>
</reference>
<dbReference type="WBParaSite" id="maker-uti_cns_0040406-snap-gene-0.1-mRNA-1">
    <property type="protein sequence ID" value="maker-uti_cns_0040406-snap-gene-0.1-mRNA-1"/>
    <property type="gene ID" value="maker-uti_cns_0040406-snap-gene-0.1"/>
</dbReference>
<keyword evidence="1" id="KW-1185">Reference proteome</keyword>
<sequence length="12" mass="1360">MYRQPIPSTVPA</sequence>